<dbReference type="GO" id="GO:0070403">
    <property type="term" value="F:NAD+ binding"/>
    <property type="evidence" value="ECO:0007669"/>
    <property type="project" value="InterPro"/>
</dbReference>
<dbReference type="InterPro" id="IPR006180">
    <property type="entry name" value="3-OHacyl-CoA_DH_CS"/>
</dbReference>
<evidence type="ECO:0000256" key="3">
    <source>
        <dbReference type="ARBA" id="ARBA00023002"/>
    </source>
</evidence>
<dbReference type="PANTHER" id="PTHR48075:SF5">
    <property type="entry name" value="3-HYDROXYBUTYRYL-COA DEHYDROGENASE"/>
    <property type="match status" value="1"/>
</dbReference>
<dbReference type="InterPro" id="IPR036291">
    <property type="entry name" value="NAD(P)-bd_dom_sf"/>
</dbReference>
<evidence type="ECO:0000256" key="1">
    <source>
        <dbReference type="ARBA" id="ARBA00005086"/>
    </source>
</evidence>
<dbReference type="AlphaFoldDB" id="A0A1I7D7V9"/>
<proteinExistence type="inferred from homology"/>
<feature type="domain" description="3-hydroxyacyl-CoA dehydrogenase NAD binding" evidence="6">
    <location>
        <begin position="96"/>
        <end position="275"/>
    </location>
</feature>
<evidence type="ECO:0000259" key="5">
    <source>
        <dbReference type="Pfam" id="PF00725"/>
    </source>
</evidence>
<feature type="domain" description="3-hydroxyacyl-CoA dehydrogenase C-terminal" evidence="5">
    <location>
        <begin position="278"/>
        <end position="373"/>
    </location>
</feature>
<comment type="similarity">
    <text evidence="2">Belongs to the 3-hydroxyacyl-CoA dehydrogenase family.</text>
</comment>
<dbReference type="Proteomes" id="UP000199546">
    <property type="component" value="Unassembled WGS sequence"/>
</dbReference>
<name>A0A1I7D7V9_9ACTN</name>
<protein>
    <submittedName>
        <fullName evidence="7">3-hydroxybutyryl-CoA dehydrogenase</fullName>
    </submittedName>
</protein>
<comment type="pathway">
    <text evidence="1">Lipid metabolism; butanoate metabolism.</text>
</comment>
<keyword evidence="3" id="KW-0560">Oxidoreductase</keyword>
<dbReference type="InterPro" id="IPR006108">
    <property type="entry name" value="3HC_DH_C"/>
</dbReference>
<dbReference type="Pfam" id="PF02737">
    <property type="entry name" value="3HCDH_N"/>
    <property type="match status" value="1"/>
</dbReference>
<accession>A0A1I7D7V9</accession>
<dbReference type="Pfam" id="PF00725">
    <property type="entry name" value="3HCDH"/>
    <property type="match status" value="2"/>
</dbReference>
<dbReference type="InterPro" id="IPR013328">
    <property type="entry name" value="6PGD_dom2"/>
</dbReference>
<dbReference type="SUPFAM" id="SSF51735">
    <property type="entry name" value="NAD(P)-binding Rossmann-fold domains"/>
    <property type="match status" value="1"/>
</dbReference>
<dbReference type="EMBL" id="FPBA01000037">
    <property type="protein sequence ID" value="SFU07685.1"/>
    <property type="molecule type" value="Genomic_DNA"/>
</dbReference>
<dbReference type="PROSITE" id="PS00067">
    <property type="entry name" value="3HCDH"/>
    <property type="match status" value="1"/>
</dbReference>
<evidence type="ECO:0000256" key="4">
    <source>
        <dbReference type="SAM" id="MobiDB-lite"/>
    </source>
</evidence>
<dbReference type="InterPro" id="IPR006176">
    <property type="entry name" value="3-OHacyl-CoA_DH_NAD-bd"/>
</dbReference>
<gene>
    <name evidence="7" type="ORF">SAMN05660657_05430</name>
</gene>
<sequence>MTSSAAVAAPPSSAALEVLSGLLRDAVLLAGRGTASQADVDIAMRLGAGHPAGPFEVLASLDPDRRNSLGLPGALPEAPASGPTAAPADDGWTGPVGVLGTGHMAGGIVEAVARSGRPVRVLSRSEASGARLLGTLGKSLDRAVSRGRLDEAARAEVLGRVSVTHDAADLAGSDVVVEAVAEDLAVKAAVLGAVDAALPPSLPLATNTSSFRVGDLRPSVTSGRPVLALHFFNPAQVMQLVEVVVPDDVPDAAGLRTTAGAWARDLGKTPVTCADSRGFVVNRLLIPFLNDAVRLHEQGTPAEDVDDLLRTGAGHPMGPLALVDLIGVDVTVAALESMAAVEDDPRIRPAAALTDLLAAGRLGRKTGAGFHSY</sequence>
<dbReference type="GO" id="GO:0008691">
    <property type="term" value="F:3-hydroxybutyryl-CoA dehydrogenase activity"/>
    <property type="evidence" value="ECO:0007669"/>
    <property type="project" value="TreeGrafter"/>
</dbReference>
<evidence type="ECO:0000313" key="8">
    <source>
        <dbReference type="Proteomes" id="UP000199546"/>
    </source>
</evidence>
<dbReference type="STRING" id="1296565.SAMN05660657_05430"/>
<reference evidence="8" key="1">
    <citation type="submission" date="2016-10" db="EMBL/GenBank/DDBJ databases">
        <authorList>
            <person name="Varghese N."/>
            <person name="Submissions S."/>
        </authorList>
    </citation>
    <scope>NUCLEOTIDE SEQUENCE [LARGE SCALE GENOMIC DNA]</scope>
    <source>
        <strain evidence="8">DSM 46136</strain>
    </source>
</reference>
<dbReference type="PANTHER" id="PTHR48075">
    <property type="entry name" value="3-HYDROXYACYL-COA DEHYDROGENASE FAMILY PROTEIN"/>
    <property type="match status" value="1"/>
</dbReference>
<dbReference type="SUPFAM" id="SSF48179">
    <property type="entry name" value="6-phosphogluconate dehydrogenase C-terminal domain-like"/>
    <property type="match status" value="2"/>
</dbReference>
<dbReference type="Gene3D" id="3.40.50.720">
    <property type="entry name" value="NAD(P)-binding Rossmann-like Domain"/>
    <property type="match status" value="1"/>
</dbReference>
<dbReference type="InterPro" id="IPR008927">
    <property type="entry name" value="6-PGluconate_DH-like_C_sf"/>
</dbReference>
<dbReference type="RefSeq" id="WP_093584710.1">
    <property type="nucleotide sequence ID" value="NZ_FPBA01000037.1"/>
</dbReference>
<keyword evidence="8" id="KW-1185">Reference proteome</keyword>
<evidence type="ECO:0000313" key="7">
    <source>
        <dbReference type="EMBL" id="SFU07685.1"/>
    </source>
</evidence>
<evidence type="ECO:0000259" key="6">
    <source>
        <dbReference type="Pfam" id="PF02737"/>
    </source>
</evidence>
<dbReference type="Gene3D" id="1.10.1040.10">
    <property type="entry name" value="N-(1-d-carboxylethyl)-l-norvaline Dehydrogenase, domain 2"/>
    <property type="match status" value="2"/>
</dbReference>
<organism evidence="7 8">
    <name type="scientific">Geodermatophilus amargosae</name>
    <dbReference type="NCBI Taxonomy" id="1296565"/>
    <lineage>
        <taxon>Bacteria</taxon>
        <taxon>Bacillati</taxon>
        <taxon>Actinomycetota</taxon>
        <taxon>Actinomycetes</taxon>
        <taxon>Geodermatophilales</taxon>
        <taxon>Geodermatophilaceae</taxon>
        <taxon>Geodermatophilus</taxon>
    </lineage>
</organism>
<dbReference type="GO" id="GO:0006635">
    <property type="term" value="P:fatty acid beta-oxidation"/>
    <property type="evidence" value="ECO:0007669"/>
    <property type="project" value="TreeGrafter"/>
</dbReference>
<feature type="domain" description="3-hydroxyacyl-CoA dehydrogenase C-terminal" evidence="5">
    <location>
        <begin position="18"/>
        <end position="60"/>
    </location>
</feature>
<feature type="region of interest" description="Disordered" evidence="4">
    <location>
        <begin position="68"/>
        <end position="93"/>
    </location>
</feature>
<evidence type="ECO:0000256" key="2">
    <source>
        <dbReference type="ARBA" id="ARBA00009463"/>
    </source>
</evidence>
<dbReference type="OrthoDB" id="9771883at2"/>